<dbReference type="Pfam" id="PF09697">
    <property type="entry name" value="Porph_ging"/>
    <property type="match status" value="1"/>
</dbReference>
<proteinExistence type="predicted"/>
<organism evidence="1 2">
    <name type="scientific">Chryseobacterium polytrichastri</name>
    <dbReference type="NCBI Taxonomy" id="1302687"/>
    <lineage>
        <taxon>Bacteria</taxon>
        <taxon>Pseudomonadati</taxon>
        <taxon>Bacteroidota</taxon>
        <taxon>Flavobacteriia</taxon>
        <taxon>Flavobacteriales</taxon>
        <taxon>Weeksellaceae</taxon>
        <taxon>Chryseobacterium group</taxon>
        <taxon>Chryseobacterium</taxon>
    </lineage>
</organism>
<dbReference type="InterPro" id="IPR005901">
    <property type="entry name" value="GLPGLI"/>
</dbReference>
<gene>
    <name evidence="1" type="ORF">SAMN05444267_103215</name>
</gene>
<dbReference type="Proteomes" id="UP000184364">
    <property type="component" value="Unassembled WGS sequence"/>
</dbReference>
<dbReference type="EMBL" id="FRAV01000032">
    <property type="protein sequence ID" value="SHM03532.1"/>
    <property type="molecule type" value="Genomic_DNA"/>
</dbReference>
<reference evidence="2" key="1">
    <citation type="submission" date="2016-11" db="EMBL/GenBank/DDBJ databases">
        <authorList>
            <person name="Varghese N."/>
            <person name="Submissions S."/>
        </authorList>
    </citation>
    <scope>NUCLEOTIDE SEQUENCE [LARGE SCALE GENOMIC DNA]</scope>
    <source>
        <strain evidence="2">DSM 26899</strain>
    </source>
</reference>
<sequence length="210" mass="24662">MNGKKSNEQFIMFIDATDKKSFFQSSINYAKDTIDIKDPVQLAGYESDFNEKVLFDKNSFKTFESVIDAKLSYSENQKLNWIILDKMKKEENVTMQLAKTNAYGRVWYAWFSKDIPIDFGPYKFNGLPGFIVSLYDEKKDFVFTLQKFKKKNKTFKLPNSKNYKNISKATFNKTRFKIQTADNGVVIFNNGKERESWIKKLEERYSSLPL</sequence>
<name>A0A1M7FHG0_9FLAO</name>
<dbReference type="STRING" id="1302687.SAMN05444267_103215"/>
<protein>
    <submittedName>
        <fullName evidence="1">GLPGLI family protein</fullName>
    </submittedName>
</protein>
<accession>A0A1M7FHG0</accession>
<keyword evidence="2" id="KW-1185">Reference proteome</keyword>
<evidence type="ECO:0000313" key="1">
    <source>
        <dbReference type="EMBL" id="SHM03532.1"/>
    </source>
</evidence>
<dbReference type="AlphaFoldDB" id="A0A1M7FHG0"/>
<dbReference type="NCBIfam" id="TIGR01200">
    <property type="entry name" value="GLPGLI"/>
    <property type="match status" value="1"/>
</dbReference>
<evidence type="ECO:0000313" key="2">
    <source>
        <dbReference type="Proteomes" id="UP000184364"/>
    </source>
</evidence>